<feature type="non-terminal residue" evidence="1">
    <location>
        <position position="76"/>
    </location>
</feature>
<evidence type="ECO:0000313" key="2">
    <source>
        <dbReference type="Proteomes" id="UP000275408"/>
    </source>
</evidence>
<sequence length="76" mass="8644">MAVIVNKDTPHNTQLDSSVRETQIDRLGNKTNQQISGCQTMIQEFGWRMEGRFLVKGNKDKRIPKSCCDGEENVDC</sequence>
<dbReference type="EMBL" id="RCHS01001496">
    <property type="protein sequence ID" value="RMX53192.1"/>
    <property type="molecule type" value="Genomic_DNA"/>
</dbReference>
<comment type="caution">
    <text evidence="1">The sequence shown here is derived from an EMBL/GenBank/DDBJ whole genome shotgun (WGS) entry which is preliminary data.</text>
</comment>
<reference evidence="1 2" key="1">
    <citation type="journal article" date="2018" name="Sci. Rep.">
        <title>Comparative analysis of the Pocillopora damicornis genome highlights role of immune system in coral evolution.</title>
        <authorList>
            <person name="Cunning R."/>
            <person name="Bay R.A."/>
            <person name="Gillette P."/>
            <person name="Baker A.C."/>
            <person name="Traylor-Knowles N."/>
        </authorList>
    </citation>
    <scope>NUCLEOTIDE SEQUENCE [LARGE SCALE GENOMIC DNA]</scope>
    <source>
        <strain evidence="1">RSMAS</strain>
        <tissue evidence="1">Whole animal</tissue>
    </source>
</reference>
<dbReference type="Proteomes" id="UP000275408">
    <property type="component" value="Unassembled WGS sequence"/>
</dbReference>
<organism evidence="1 2">
    <name type="scientific">Pocillopora damicornis</name>
    <name type="common">Cauliflower coral</name>
    <name type="synonym">Millepora damicornis</name>
    <dbReference type="NCBI Taxonomy" id="46731"/>
    <lineage>
        <taxon>Eukaryota</taxon>
        <taxon>Metazoa</taxon>
        <taxon>Cnidaria</taxon>
        <taxon>Anthozoa</taxon>
        <taxon>Hexacorallia</taxon>
        <taxon>Scleractinia</taxon>
        <taxon>Astrocoeniina</taxon>
        <taxon>Pocilloporidae</taxon>
        <taxon>Pocillopora</taxon>
    </lineage>
</organism>
<gene>
    <name evidence="1" type="ORF">pdam_00025019</name>
</gene>
<dbReference type="AlphaFoldDB" id="A0A3M6UHQ6"/>
<evidence type="ECO:0000313" key="1">
    <source>
        <dbReference type="EMBL" id="RMX53192.1"/>
    </source>
</evidence>
<protein>
    <submittedName>
        <fullName evidence="1">Uncharacterized protein</fullName>
    </submittedName>
</protein>
<name>A0A3M6UHQ6_POCDA</name>
<keyword evidence="2" id="KW-1185">Reference proteome</keyword>
<accession>A0A3M6UHQ6</accession>
<proteinExistence type="predicted"/>